<keyword evidence="1" id="KW-0472">Membrane</keyword>
<proteinExistence type="predicted"/>
<dbReference type="HOGENOM" id="CLU_1510779_0_0_1"/>
<feature type="transmembrane region" description="Helical" evidence="1">
    <location>
        <begin position="126"/>
        <end position="147"/>
    </location>
</feature>
<keyword evidence="1" id="KW-1133">Transmembrane helix</keyword>
<accession>A0A0D0C716</accession>
<dbReference type="AlphaFoldDB" id="A0A0D0C716"/>
<name>A0A0D0C716_9AGAR</name>
<evidence type="ECO:0000256" key="1">
    <source>
        <dbReference type="SAM" id="Phobius"/>
    </source>
</evidence>
<dbReference type="Proteomes" id="UP000053593">
    <property type="component" value="Unassembled WGS sequence"/>
</dbReference>
<gene>
    <name evidence="2" type="ORF">GYMLUDRAFT_252946</name>
</gene>
<organism evidence="2 3">
    <name type="scientific">Collybiopsis luxurians FD-317 M1</name>
    <dbReference type="NCBI Taxonomy" id="944289"/>
    <lineage>
        <taxon>Eukaryota</taxon>
        <taxon>Fungi</taxon>
        <taxon>Dikarya</taxon>
        <taxon>Basidiomycota</taxon>
        <taxon>Agaricomycotina</taxon>
        <taxon>Agaricomycetes</taxon>
        <taxon>Agaricomycetidae</taxon>
        <taxon>Agaricales</taxon>
        <taxon>Marasmiineae</taxon>
        <taxon>Omphalotaceae</taxon>
        <taxon>Collybiopsis</taxon>
        <taxon>Collybiopsis luxurians</taxon>
    </lineage>
</organism>
<reference evidence="2 3" key="1">
    <citation type="submission" date="2014-04" db="EMBL/GenBank/DDBJ databases">
        <title>Evolutionary Origins and Diversification of the Mycorrhizal Mutualists.</title>
        <authorList>
            <consortium name="DOE Joint Genome Institute"/>
            <consortium name="Mycorrhizal Genomics Consortium"/>
            <person name="Kohler A."/>
            <person name="Kuo A."/>
            <person name="Nagy L.G."/>
            <person name="Floudas D."/>
            <person name="Copeland A."/>
            <person name="Barry K.W."/>
            <person name="Cichocki N."/>
            <person name="Veneault-Fourrey C."/>
            <person name="LaButti K."/>
            <person name="Lindquist E.A."/>
            <person name="Lipzen A."/>
            <person name="Lundell T."/>
            <person name="Morin E."/>
            <person name="Murat C."/>
            <person name="Riley R."/>
            <person name="Ohm R."/>
            <person name="Sun H."/>
            <person name="Tunlid A."/>
            <person name="Henrissat B."/>
            <person name="Grigoriev I.V."/>
            <person name="Hibbett D.S."/>
            <person name="Martin F."/>
        </authorList>
    </citation>
    <scope>NUCLEOTIDE SEQUENCE [LARGE SCALE GENOMIC DNA]</scope>
    <source>
        <strain evidence="2 3">FD-317 M1</strain>
    </source>
</reference>
<keyword evidence="3" id="KW-1185">Reference proteome</keyword>
<protein>
    <submittedName>
        <fullName evidence="2">Uncharacterized protein</fullName>
    </submittedName>
</protein>
<evidence type="ECO:0000313" key="2">
    <source>
        <dbReference type="EMBL" id="KIK50488.1"/>
    </source>
</evidence>
<keyword evidence="1" id="KW-0812">Transmembrane</keyword>
<evidence type="ECO:0000313" key="3">
    <source>
        <dbReference type="Proteomes" id="UP000053593"/>
    </source>
</evidence>
<sequence length="178" mass="20623">MVKVQQTLIPTGSTSFSLCSLLEVELDECLRKVRQTVCISDSIKANETSSYRQLDPRSQHHLPYRYHYGYARRHIMDPLTLPCMSFLSYPYPFQKTTPSGISSPFILAVDWAVGGDYRHRSRGRPIWIGINKGSWGYIIILVVLFSFHSVDSRVNGKKKPCLTRRCKIERIRISYRQH</sequence>
<dbReference type="EMBL" id="KN834900">
    <property type="protein sequence ID" value="KIK50488.1"/>
    <property type="molecule type" value="Genomic_DNA"/>
</dbReference>